<name>A0A8S5TZG1_9CAUD</name>
<evidence type="ECO:0000313" key="1">
    <source>
        <dbReference type="EMBL" id="DAF87593.1"/>
    </source>
</evidence>
<protein>
    <submittedName>
        <fullName evidence="1">Uncharacterized protein</fullName>
    </submittedName>
</protein>
<dbReference type="EMBL" id="BK015964">
    <property type="protein sequence ID" value="DAF87593.1"/>
    <property type="molecule type" value="Genomic_DNA"/>
</dbReference>
<reference evidence="1" key="1">
    <citation type="journal article" date="2021" name="Proc. Natl. Acad. Sci. U.S.A.">
        <title>A Catalog of Tens of Thousands of Viruses from Human Metagenomes Reveals Hidden Associations with Chronic Diseases.</title>
        <authorList>
            <person name="Tisza M.J."/>
            <person name="Buck C.B."/>
        </authorList>
    </citation>
    <scope>NUCLEOTIDE SEQUENCE</scope>
    <source>
        <strain evidence="1">CtkkB9</strain>
    </source>
</reference>
<organism evidence="1">
    <name type="scientific">Siphoviridae sp. ctkkB9</name>
    <dbReference type="NCBI Taxonomy" id="2825644"/>
    <lineage>
        <taxon>Viruses</taxon>
        <taxon>Duplodnaviria</taxon>
        <taxon>Heunggongvirae</taxon>
        <taxon>Uroviricota</taxon>
        <taxon>Caudoviricetes</taxon>
    </lineage>
</organism>
<accession>A0A8S5TZG1</accession>
<proteinExistence type="predicted"/>
<sequence>MMSIYCFSLPKLPRKSQDATAVWRTLATS</sequence>